<feature type="domain" description="ATP phosphoribosyltransferase catalytic" evidence="19">
    <location>
        <begin position="51"/>
        <end position="205"/>
    </location>
</feature>
<sequence>MNKLKIAVQKSGRLNEDSMRILKEIGISVDNGKDQLKASARNFPLEVFYLRNGDIPQYLRDGVVDAAIIGENVLIEKGKDLTIVERLGFSKCKVSIAVPKSSKATSLKDLDGKRIATSYPNTVNQFLDKAGVKANLHIINGSVEIAPNIGLADGICDIVSSGSTLFKNGLKEIDVLLKSEAVLATSPLISEENQTLIDKIQFRLKSVLKGRNSKYVLLNAPNNKLEEIINLLPGMKSPTVLPLATEGWSSVHSVINKNDFWEIIDELKANGAEGILVCPIENMVL</sequence>
<comment type="caution">
    <text evidence="21">The sequence shown here is derived from an EMBL/GenBank/DDBJ whole genome shotgun (WGS) entry which is preliminary data.</text>
</comment>
<evidence type="ECO:0000256" key="16">
    <source>
        <dbReference type="ARBA" id="ARBA00023102"/>
    </source>
</evidence>
<dbReference type="GO" id="GO:0000287">
    <property type="term" value="F:magnesium ion binding"/>
    <property type="evidence" value="ECO:0007669"/>
    <property type="project" value="UniProtKB-UniRule"/>
</dbReference>
<evidence type="ECO:0000256" key="11">
    <source>
        <dbReference type="ARBA" id="ARBA00022679"/>
    </source>
</evidence>
<keyword evidence="16 18" id="KW-0368">Histidine biosynthesis</keyword>
<evidence type="ECO:0000256" key="9">
    <source>
        <dbReference type="ARBA" id="ARBA00022605"/>
    </source>
</evidence>
<dbReference type="Proteomes" id="UP000478208">
    <property type="component" value="Unassembled WGS sequence"/>
</dbReference>
<dbReference type="InterPro" id="IPR020621">
    <property type="entry name" value="ATP-PRT_HisG_long"/>
</dbReference>
<evidence type="ECO:0000256" key="8">
    <source>
        <dbReference type="ARBA" id="ARBA00022490"/>
    </source>
</evidence>
<evidence type="ECO:0000256" key="3">
    <source>
        <dbReference type="ARBA" id="ARBA00004496"/>
    </source>
</evidence>
<evidence type="ECO:0000259" key="19">
    <source>
        <dbReference type="Pfam" id="PF01634"/>
    </source>
</evidence>
<dbReference type="PROSITE" id="PS01316">
    <property type="entry name" value="ATP_P_PHORIBOSYLTR"/>
    <property type="match status" value="1"/>
</dbReference>
<comment type="catalytic activity">
    <reaction evidence="1 18">
        <text>1-(5-phospho-beta-D-ribosyl)-ATP + diphosphate = 5-phospho-alpha-D-ribose 1-diphosphate + ATP</text>
        <dbReference type="Rhea" id="RHEA:18473"/>
        <dbReference type="ChEBI" id="CHEBI:30616"/>
        <dbReference type="ChEBI" id="CHEBI:33019"/>
        <dbReference type="ChEBI" id="CHEBI:58017"/>
        <dbReference type="ChEBI" id="CHEBI:73183"/>
        <dbReference type="EC" id="2.4.2.17"/>
    </reaction>
</comment>
<protein>
    <recommendedName>
        <fullName evidence="7 18">ATP phosphoribosyltransferase</fullName>
        <shortName evidence="18">ATP-PRT</shortName>
        <shortName evidence="18">ATP-PRTase</shortName>
        <ecNumber evidence="6 18">2.4.2.17</ecNumber>
    </recommendedName>
</protein>
<dbReference type="InterPro" id="IPR015867">
    <property type="entry name" value="N-reg_PII/ATP_PRibTrfase_C"/>
</dbReference>
<dbReference type="Pfam" id="PF01634">
    <property type="entry name" value="HisG"/>
    <property type="match status" value="1"/>
</dbReference>
<keyword evidence="10 18" id="KW-0328">Glycosyltransferase</keyword>
<evidence type="ECO:0000259" key="20">
    <source>
        <dbReference type="Pfam" id="PF08029"/>
    </source>
</evidence>
<gene>
    <name evidence="18" type="primary">hisG</name>
    <name evidence="21" type="ORF">GN138_01720</name>
</gene>
<dbReference type="PANTHER" id="PTHR21403">
    <property type="entry name" value="ATP PHOSPHORIBOSYLTRANSFERASE ATP-PRTASE"/>
    <property type="match status" value="1"/>
</dbReference>
<evidence type="ECO:0000256" key="5">
    <source>
        <dbReference type="ARBA" id="ARBA00007955"/>
    </source>
</evidence>
<dbReference type="InterPro" id="IPR013820">
    <property type="entry name" value="ATP_PRibTrfase_cat"/>
</dbReference>
<dbReference type="UniPathway" id="UPA00031">
    <property type="reaction ID" value="UER00006"/>
</dbReference>
<evidence type="ECO:0000256" key="15">
    <source>
        <dbReference type="ARBA" id="ARBA00022842"/>
    </source>
</evidence>
<dbReference type="RefSeq" id="WP_157361586.1">
    <property type="nucleotide sequence ID" value="NZ_WOWS01000001.1"/>
</dbReference>
<dbReference type="EC" id="2.4.2.17" evidence="6 18"/>
<feature type="domain" description="Histidine biosynthesis HisG C-terminal" evidence="20">
    <location>
        <begin position="211"/>
        <end position="282"/>
    </location>
</feature>
<evidence type="ECO:0000256" key="13">
    <source>
        <dbReference type="ARBA" id="ARBA00022741"/>
    </source>
</evidence>
<proteinExistence type="inferred from homology"/>
<comment type="subcellular location">
    <subcellularLocation>
        <location evidence="3 18">Cytoplasm</location>
    </subcellularLocation>
</comment>
<dbReference type="InterPro" id="IPR001348">
    <property type="entry name" value="ATP_PRibTrfase_HisG"/>
</dbReference>
<dbReference type="FunFam" id="3.30.70.120:FF:000002">
    <property type="entry name" value="ATP phosphoribosyltransferase"/>
    <property type="match status" value="1"/>
</dbReference>
<dbReference type="InterPro" id="IPR013115">
    <property type="entry name" value="HisG_C"/>
</dbReference>
<dbReference type="NCBIfam" id="TIGR03455">
    <property type="entry name" value="HisG_C-term"/>
    <property type="match status" value="1"/>
</dbReference>
<evidence type="ECO:0000256" key="1">
    <source>
        <dbReference type="ARBA" id="ARBA00000915"/>
    </source>
</evidence>
<dbReference type="GO" id="GO:0003879">
    <property type="term" value="F:ATP phosphoribosyltransferase activity"/>
    <property type="evidence" value="ECO:0007669"/>
    <property type="project" value="UniProtKB-UniRule"/>
</dbReference>
<keyword evidence="11 18" id="KW-0808">Transferase</keyword>
<evidence type="ECO:0000256" key="17">
    <source>
        <dbReference type="ARBA" id="ARBA00024861"/>
    </source>
</evidence>
<dbReference type="InterPro" id="IPR018198">
    <property type="entry name" value="ATP_PRibTrfase_CS"/>
</dbReference>
<name>A0A6L6U4Z3_9FLAO</name>
<organism evidence="21 22">
    <name type="scientific">Winogradskyella endarachnes</name>
    <dbReference type="NCBI Taxonomy" id="2681965"/>
    <lineage>
        <taxon>Bacteria</taxon>
        <taxon>Pseudomonadati</taxon>
        <taxon>Bacteroidota</taxon>
        <taxon>Flavobacteriia</taxon>
        <taxon>Flavobacteriales</taxon>
        <taxon>Flavobacteriaceae</taxon>
        <taxon>Winogradskyella</taxon>
    </lineage>
</organism>
<evidence type="ECO:0000256" key="6">
    <source>
        <dbReference type="ARBA" id="ARBA00011946"/>
    </source>
</evidence>
<dbReference type="Gene3D" id="3.30.70.120">
    <property type="match status" value="1"/>
</dbReference>
<evidence type="ECO:0000256" key="14">
    <source>
        <dbReference type="ARBA" id="ARBA00022840"/>
    </source>
</evidence>
<dbReference type="HAMAP" id="MF_00079">
    <property type="entry name" value="HisG_Long"/>
    <property type="match status" value="1"/>
</dbReference>
<dbReference type="SUPFAM" id="SSF53850">
    <property type="entry name" value="Periplasmic binding protein-like II"/>
    <property type="match status" value="1"/>
</dbReference>
<evidence type="ECO:0000256" key="4">
    <source>
        <dbReference type="ARBA" id="ARBA00004667"/>
    </source>
</evidence>
<evidence type="ECO:0000256" key="18">
    <source>
        <dbReference type="HAMAP-Rule" id="MF_00079"/>
    </source>
</evidence>
<keyword evidence="22" id="KW-1185">Reference proteome</keyword>
<comment type="similarity">
    <text evidence="5 18">Belongs to the ATP phosphoribosyltransferase family. Long subfamily.</text>
</comment>
<dbReference type="EMBL" id="WOWS01000001">
    <property type="protein sequence ID" value="MUU77150.1"/>
    <property type="molecule type" value="Genomic_DNA"/>
</dbReference>
<dbReference type="Gene3D" id="3.40.190.10">
    <property type="entry name" value="Periplasmic binding protein-like II"/>
    <property type="match status" value="2"/>
</dbReference>
<comment type="activity regulation">
    <text evidence="18">Feedback inhibited by histidine.</text>
</comment>
<dbReference type="PANTHER" id="PTHR21403:SF8">
    <property type="entry name" value="ATP PHOSPHORIBOSYLTRANSFERASE"/>
    <property type="match status" value="1"/>
</dbReference>
<evidence type="ECO:0000256" key="12">
    <source>
        <dbReference type="ARBA" id="ARBA00022723"/>
    </source>
</evidence>
<keyword evidence="9 18" id="KW-0028">Amino-acid biosynthesis</keyword>
<comment type="cofactor">
    <cofactor evidence="2 18">
        <name>Mg(2+)</name>
        <dbReference type="ChEBI" id="CHEBI:18420"/>
    </cofactor>
</comment>
<dbReference type="InterPro" id="IPR011322">
    <property type="entry name" value="N-reg_PII-like_a/b"/>
</dbReference>
<evidence type="ECO:0000256" key="2">
    <source>
        <dbReference type="ARBA" id="ARBA00001946"/>
    </source>
</evidence>
<evidence type="ECO:0000313" key="22">
    <source>
        <dbReference type="Proteomes" id="UP000478208"/>
    </source>
</evidence>
<keyword evidence="8 18" id="KW-0963">Cytoplasm</keyword>
<comment type="pathway">
    <text evidence="4 18">Amino-acid biosynthesis; L-histidine biosynthesis; L-histidine from 5-phospho-alpha-D-ribose 1-diphosphate: step 1/9.</text>
</comment>
<keyword evidence="14 18" id="KW-0067">ATP-binding</keyword>
<dbReference type="FunFam" id="3.40.190.10:FF:000008">
    <property type="entry name" value="ATP phosphoribosyltransferase"/>
    <property type="match status" value="1"/>
</dbReference>
<dbReference type="GO" id="GO:0000105">
    <property type="term" value="P:L-histidine biosynthetic process"/>
    <property type="evidence" value="ECO:0007669"/>
    <property type="project" value="UniProtKB-UniRule"/>
</dbReference>
<accession>A0A6L6U4Z3</accession>
<dbReference type="AlphaFoldDB" id="A0A6L6U4Z3"/>
<dbReference type="NCBIfam" id="TIGR00070">
    <property type="entry name" value="hisG"/>
    <property type="match status" value="1"/>
</dbReference>
<evidence type="ECO:0000313" key="21">
    <source>
        <dbReference type="EMBL" id="MUU77150.1"/>
    </source>
</evidence>
<comment type="function">
    <text evidence="17 18">Catalyzes the condensation of ATP and 5-phosphoribose 1-diphosphate to form N'-(5'-phosphoribosyl)-ATP (PR-ATP). Has a crucial role in the pathway because the rate of histidine biosynthesis seems to be controlled primarily by regulation of HisG enzymatic activity.</text>
</comment>
<dbReference type="GO" id="GO:0005524">
    <property type="term" value="F:ATP binding"/>
    <property type="evidence" value="ECO:0007669"/>
    <property type="project" value="UniProtKB-KW"/>
</dbReference>
<keyword evidence="13 18" id="KW-0547">Nucleotide-binding</keyword>
<reference evidence="21 22" key="1">
    <citation type="submission" date="2019-12" db="EMBL/GenBank/DDBJ databases">
        <authorList>
            <person name="Li J."/>
        </authorList>
    </citation>
    <scope>NUCLEOTIDE SEQUENCE [LARGE SCALE GENOMIC DNA]</scope>
    <source>
        <strain evidence="21 22">HL2-2</strain>
    </source>
</reference>
<dbReference type="SUPFAM" id="SSF54913">
    <property type="entry name" value="GlnB-like"/>
    <property type="match status" value="1"/>
</dbReference>
<dbReference type="GO" id="GO:0005737">
    <property type="term" value="C:cytoplasm"/>
    <property type="evidence" value="ECO:0007669"/>
    <property type="project" value="UniProtKB-SubCell"/>
</dbReference>
<keyword evidence="12 18" id="KW-0479">Metal-binding</keyword>
<dbReference type="Pfam" id="PF08029">
    <property type="entry name" value="HisG_C"/>
    <property type="match status" value="1"/>
</dbReference>
<evidence type="ECO:0000256" key="10">
    <source>
        <dbReference type="ARBA" id="ARBA00022676"/>
    </source>
</evidence>
<evidence type="ECO:0000256" key="7">
    <source>
        <dbReference type="ARBA" id="ARBA00020998"/>
    </source>
</evidence>
<keyword evidence="15 18" id="KW-0460">Magnesium</keyword>